<accession>A0ABN8HL72</accession>
<proteinExistence type="predicted"/>
<gene>
    <name evidence="1" type="ORF">GEAMG1_2087</name>
</gene>
<evidence type="ECO:0000313" key="2">
    <source>
        <dbReference type="Proteomes" id="UP001295463"/>
    </source>
</evidence>
<reference evidence="1 2" key="1">
    <citation type="submission" date="2022-03" db="EMBL/GenBank/DDBJ databases">
        <authorList>
            <person name="Koch H."/>
        </authorList>
    </citation>
    <scope>NUCLEOTIDE SEQUENCE [LARGE SCALE GENOMIC DNA]</scope>
    <source>
        <strain evidence="1 2">G1</strain>
    </source>
</reference>
<name>A0ABN8HL72_9BACT</name>
<evidence type="ECO:0000313" key="1">
    <source>
        <dbReference type="EMBL" id="CAH2031922.1"/>
    </source>
</evidence>
<dbReference type="Proteomes" id="UP001295463">
    <property type="component" value="Chromosome"/>
</dbReference>
<protein>
    <submittedName>
        <fullName evidence="1">Uncharacterized protein</fullName>
    </submittedName>
</protein>
<dbReference type="EMBL" id="OW150024">
    <property type="protein sequence ID" value="CAH2031922.1"/>
    <property type="molecule type" value="Genomic_DNA"/>
</dbReference>
<keyword evidence="2" id="KW-1185">Reference proteome</keyword>
<organism evidence="1 2">
    <name type="scientific">Trichlorobacter ammonificans</name>
    <dbReference type="NCBI Taxonomy" id="2916410"/>
    <lineage>
        <taxon>Bacteria</taxon>
        <taxon>Pseudomonadati</taxon>
        <taxon>Thermodesulfobacteriota</taxon>
        <taxon>Desulfuromonadia</taxon>
        <taxon>Geobacterales</taxon>
        <taxon>Geobacteraceae</taxon>
        <taxon>Trichlorobacter</taxon>
    </lineage>
</organism>
<sequence>MQESLDGIPAVCYKDQPLQGCRQAVRHRILIPAFLGSNPGTPANKKFRRLHSADAFFCLRPPGQAIFSGR</sequence>